<dbReference type="InterPro" id="IPR056569">
    <property type="entry name" value="ArlJ-like"/>
</dbReference>
<protein>
    <submittedName>
        <fullName evidence="8">Flagella-related protein J</fullName>
    </submittedName>
</protein>
<dbReference type="Pfam" id="PF00482">
    <property type="entry name" value="T2SSF"/>
    <property type="match status" value="1"/>
</dbReference>
<dbReference type="PANTHER" id="PTHR35402">
    <property type="entry name" value="INTEGRAL MEMBRANE PROTEIN-RELATED"/>
    <property type="match status" value="1"/>
</dbReference>
<dbReference type="PATRIC" id="fig|1855411.3.peg.1358"/>
<feature type="transmembrane region" description="Helical" evidence="6">
    <location>
        <begin position="510"/>
        <end position="535"/>
    </location>
</feature>
<evidence type="ECO:0000313" key="9">
    <source>
        <dbReference type="Proteomes" id="UP000185608"/>
    </source>
</evidence>
<keyword evidence="4 6" id="KW-1133">Transmembrane helix</keyword>
<keyword evidence="8" id="KW-0966">Cell projection</keyword>
<feature type="transmembrane region" description="Helical" evidence="6">
    <location>
        <begin position="60"/>
        <end position="81"/>
    </location>
</feature>
<dbReference type="RefSeq" id="WP_070365220.1">
    <property type="nucleotide sequence ID" value="NZ_CP016070.1"/>
</dbReference>
<feature type="transmembrane region" description="Helical" evidence="6">
    <location>
        <begin position="462"/>
        <end position="484"/>
    </location>
</feature>
<evidence type="ECO:0000256" key="6">
    <source>
        <dbReference type="SAM" id="Phobius"/>
    </source>
</evidence>
<feature type="transmembrane region" description="Helical" evidence="6">
    <location>
        <begin position="287"/>
        <end position="307"/>
    </location>
</feature>
<evidence type="ECO:0000256" key="2">
    <source>
        <dbReference type="ARBA" id="ARBA00022475"/>
    </source>
</evidence>
<organism evidence="8 9">
    <name type="scientific">Halodesulfurarchaeum formicicum</name>
    <dbReference type="NCBI Taxonomy" id="1873524"/>
    <lineage>
        <taxon>Archaea</taxon>
        <taxon>Methanobacteriati</taxon>
        <taxon>Methanobacteriota</taxon>
        <taxon>Stenosarchaea group</taxon>
        <taxon>Halobacteria</taxon>
        <taxon>Halobacteriales</taxon>
        <taxon>Halobacteriaceae</taxon>
        <taxon>Halodesulfurarchaeum</taxon>
    </lineage>
</organism>
<keyword evidence="8" id="KW-0969">Cilium</keyword>
<keyword evidence="2" id="KW-1003">Cell membrane</keyword>
<feature type="transmembrane region" description="Helical" evidence="6">
    <location>
        <begin position="34"/>
        <end position="54"/>
    </location>
</feature>
<sequence>MATESEEGVSFELSTLLVSIRDAYRQMEIPVSRYVGGILLPGVLFFLVTIVAAIGLDMPLFVRLPMPALGLLIVVAAFIYPKLRLDQRRKRMEEVFHLYVTHMTVLSTTNIDRVEVFRRIAATDDYGPLSEETRRIVQLVDTWNQSLDDACRMRAKKVPSDAVSDFFDRLSYTINAGESLSNYLVSEQSAIIQNYTTIYEGQLENLEVMKDLYLSMILSVTFALVFGTVLPIISGTDPTITVTAVVVMYSFIQLGFLYAIYTVSPTDPVWYVPEQHTTATERRMQRAVLVGGSLSILAIAATLVVMLGATGIDPDTVPLPIYAAFPTTPLLIPGLVARQEEGDIKDRDSEYVSFIRALGSSETAQQTTTTAVLEGLREKDFGPLTENVTDLYTRLKMRLSPEEAWRFFTADAHSYLIQKFSEMYLIGRQMGGDPKHLGELISENMNEVLQLRERRNQSTMTLIGVLYGISAAATFAFFIGLGIVEQLSGLSAGLASTGSFDFNSLIHTEVYNVGLIEFLLTLTVLINALISALMVRVVDGGHTVNSYLHFVALTWLGAIIGSGTLELVGTLLGI</sequence>
<name>A0A1D8S5A8_9EURY</name>
<evidence type="ECO:0000256" key="3">
    <source>
        <dbReference type="ARBA" id="ARBA00022692"/>
    </source>
</evidence>
<dbReference type="STRING" id="1873524.HSR6_1430"/>
<gene>
    <name evidence="8" type="primary">flaJ</name>
    <name evidence="8" type="ORF">HTSR_1358</name>
</gene>
<dbReference type="InterPro" id="IPR018076">
    <property type="entry name" value="T2SS_GspF_dom"/>
</dbReference>
<keyword evidence="3 6" id="KW-0812">Transmembrane</keyword>
<dbReference type="KEGG" id="halh:HTSR_1358"/>
<keyword evidence="5 6" id="KW-0472">Membrane</keyword>
<evidence type="ECO:0000256" key="4">
    <source>
        <dbReference type="ARBA" id="ARBA00022989"/>
    </source>
</evidence>
<feature type="domain" description="Type II secretion system protein GspF" evidence="7">
    <location>
        <begin position="100"/>
        <end position="226"/>
    </location>
</feature>
<evidence type="ECO:0000256" key="1">
    <source>
        <dbReference type="ARBA" id="ARBA00004651"/>
    </source>
</evidence>
<dbReference type="AlphaFoldDB" id="A0A1D8S5A8"/>
<evidence type="ECO:0000259" key="7">
    <source>
        <dbReference type="Pfam" id="PF00482"/>
    </source>
</evidence>
<feature type="transmembrane region" description="Helical" evidence="6">
    <location>
        <begin position="319"/>
        <end position="337"/>
    </location>
</feature>
<feature type="transmembrane region" description="Helical" evidence="6">
    <location>
        <begin position="212"/>
        <end position="233"/>
    </location>
</feature>
<dbReference type="Proteomes" id="UP000185608">
    <property type="component" value="Chromosome"/>
</dbReference>
<comment type="subcellular location">
    <subcellularLocation>
        <location evidence="1">Cell membrane</location>
        <topology evidence="1">Multi-pass membrane protein</topology>
    </subcellularLocation>
</comment>
<evidence type="ECO:0000256" key="5">
    <source>
        <dbReference type="ARBA" id="ARBA00023136"/>
    </source>
</evidence>
<feature type="transmembrane region" description="Helical" evidence="6">
    <location>
        <begin position="239"/>
        <end position="261"/>
    </location>
</feature>
<evidence type="ECO:0000313" key="8">
    <source>
        <dbReference type="EMBL" id="AOW80534.1"/>
    </source>
</evidence>
<proteinExistence type="predicted"/>
<accession>A0A1D8S5A8</accession>
<dbReference type="EMBL" id="CP016070">
    <property type="protein sequence ID" value="AOW80534.1"/>
    <property type="molecule type" value="Genomic_DNA"/>
</dbReference>
<dbReference type="PANTHER" id="PTHR35402:SF2">
    <property type="entry name" value="FLAGELLA ACCESSORY PROTEIN J"/>
    <property type="match status" value="1"/>
</dbReference>
<dbReference type="GO" id="GO:0005886">
    <property type="term" value="C:plasma membrane"/>
    <property type="evidence" value="ECO:0007669"/>
    <property type="project" value="UniProtKB-SubCell"/>
</dbReference>
<feature type="transmembrane region" description="Helical" evidence="6">
    <location>
        <begin position="547"/>
        <end position="572"/>
    </location>
</feature>
<keyword evidence="8" id="KW-0282">Flagellum</keyword>
<dbReference type="GeneID" id="29829351"/>
<reference evidence="8 9" key="1">
    <citation type="submission" date="2016-06" db="EMBL/GenBank/DDBJ databases">
        <title>Discovery of anaerobic lithoheterotrophic haloarchaeon capable of sulfur respiration by hydrogen and formate.</title>
        <authorList>
            <person name="Sorokin D.Y."/>
            <person name="Kublanov I.V."/>
            <person name="Roman P."/>
            <person name="Sinninghe Damste J.S."/>
            <person name="Golyshin P.N."/>
            <person name="Rojo D."/>
            <person name="Ciordia S."/>
            <person name="Mena Md.C."/>
            <person name="Ferrer M."/>
            <person name="Smedile F."/>
            <person name="Messina E."/>
            <person name="La Cono V."/>
            <person name="Yakimov M.M."/>
        </authorList>
    </citation>
    <scope>NUCLEOTIDE SEQUENCE [LARGE SCALE GENOMIC DNA]</scope>
    <source>
        <strain evidence="8 9">HTSR1</strain>
    </source>
</reference>
<dbReference type="NCBIfam" id="NF004704">
    <property type="entry name" value="PRK06041.1-2"/>
    <property type="match status" value="1"/>
</dbReference>